<feature type="transmembrane region" description="Helical" evidence="6">
    <location>
        <begin position="363"/>
        <end position="380"/>
    </location>
</feature>
<organism evidence="7 8">
    <name type="scientific">Daphnia galeata</name>
    <dbReference type="NCBI Taxonomy" id="27404"/>
    <lineage>
        <taxon>Eukaryota</taxon>
        <taxon>Metazoa</taxon>
        <taxon>Ecdysozoa</taxon>
        <taxon>Arthropoda</taxon>
        <taxon>Crustacea</taxon>
        <taxon>Branchiopoda</taxon>
        <taxon>Diplostraca</taxon>
        <taxon>Cladocera</taxon>
        <taxon>Anomopoda</taxon>
        <taxon>Daphniidae</taxon>
        <taxon>Daphnia</taxon>
    </lineage>
</organism>
<feature type="transmembrane region" description="Helical" evidence="6">
    <location>
        <begin position="491"/>
        <end position="512"/>
    </location>
</feature>
<comment type="caution">
    <text evidence="7">The sequence shown here is derived from an EMBL/GenBank/DDBJ whole genome shotgun (WGS) entry which is preliminary data.</text>
</comment>
<gene>
    <name evidence="7" type="ORF">DGAL_LOCUS15923</name>
</gene>
<feature type="transmembrane region" description="Helical" evidence="6">
    <location>
        <begin position="533"/>
        <end position="554"/>
    </location>
</feature>
<evidence type="ECO:0000313" key="8">
    <source>
        <dbReference type="Proteomes" id="UP000789390"/>
    </source>
</evidence>
<keyword evidence="4 6" id="KW-1133">Transmembrane helix</keyword>
<comment type="subcellular location">
    <subcellularLocation>
        <location evidence="1">Membrane</location>
        <topology evidence="1">Multi-pass membrane protein</topology>
    </subcellularLocation>
</comment>
<dbReference type="EMBL" id="CAKKLH010000324">
    <property type="protein sequence ID" value="CAH0112211.1"/>
    <property type="molecule type" value="Genomic_DNA"/>
</dbReference>
<dbReference type="OrthoDB" id="6493944at2759"/>
<reference evidence="7" key="1">
    <citation type="submission" date="2021-11" db="EMBL/GenBank/DDBJ databases">
        <authorList>
            <person name="Schell T."/>
        </authorList>
    </citation>
    <scope>NUCLEOTIDE SEQUENCE</scope>
    <source>
        <strain evidence="7">M5</strain>
    </source>
</reference>
<feature type="transmembrane region" description="Helical" evidence="6">
    <location>
        <begin position="97"/>
        <end position="116"/>
    </location>
</feature>
<feature type="transmembrane region" description="Helical" evidence="6">
    <location>
        <begin position="324"/>
        <end position="343"/>
    </location>
</feature>
<proteinExistence type="inferred from homology"/>
<evidence type="ECO:0000313" key="7">
    <source>
        <dbReference type="EMBL" id="CAH0112211.1"/>
    </source>
</evidence>
<keyword evidence="5 6" id="KW-0472">Membrane</keyword>
<keyword evidence="8" id="KW-1185">Reference proteome</keyword>
<feature type="transmembrane region" description="Helical" evidence="6">
    <location>
        <begin position="411"/>
        <end position="426"/>
    </location>
</feature>
<dbReference type="PANTHER" id="PTHR10283:SF82">
    <property type="entry name" value="SOLUTE CARRIER FAMILY 13 MEMBER 2"/>
    <property type="match status" value="1"/>
</dbReference>
<keyword evidence="3 6" id="KW-0812">Transmembrane</keyword>
<dbReference type="CDD" id="cd01115">
    <property type="entry name" value="SLC13_permease"/>
    <property type="match status" value="1"/>
</dbReference>
<dbReference type="GO" id="GO:0005886">
    <property type="term" value="C:plasma membrane"/>
    <property type="evidence" value="ECO:0007669"/>
    <property type="project" value="TreeGrafter"/>
</dbReference>
<evidence type="ECO:0000256" key="2">
    <source>
        <dbReference type="ARBA" id="ARBA00006772"/>
    </source>
</evidence>
<feature type="transmembrane region" description="Helical" evidence="6">
    <location>
        <begin position="136"/>
        <end position="155"/>
    </location>
</feature>
<name>A0A8J2WP82_9CRUS</name>
<evidence type="ECO:0000256" key="5">
    <source>
        <dbReference type="ARBA" id="ARBA00023136"/>
    </source>
</evidence>
<dbReference type="GO" id="GO:0015141">
    <property type="term" value="F:succinate transmembrane transporter activity"/>
    <property type="evidence" value="ECO:0007669"/>
    <property type="project" value="TreeGrafter"/>
</dbReference>
<evidence type="ECO:0000256" key="1">
    <source>
        <dbReference type="ARBA" id="ARBA00004141"/>
    </source>
</evidence>
<evidence type="ECO:0000256" key="3">
    <source>
        <dbReference type="ARBA" id="ARBA00022692"/>
    </source>
</evidence>
<evidence type="ECO:0000256" key="6">
    <source>
        <dbReference type="SAM" id="Phobius"/>
    </source>
</evidence>
<feature type="transmembrane region" description="Helical" evidence="6">
    <location>
        <begin position="29"/>
        <end position="50"/>
    </location>
</feature>
<evidence type="ECO:0000256" key="4">
    <source>
        <dbReference type="ARBA" id="ARBA00022989"/>
    </source>
</evidence>
<dbReference type="AlphaFoldDB" id="A0A8J2WP82"/>
<dbReference type="GO" id="GO:0015137">
    <property type="term" value="F:citrate transmembrane transporter activity"/>
    <property type="evidence" value="ECO:0007669"/>
    <property type="project" value="TreeGrafter"/>
</dbReference>
<dbReference type="PANTHER" id="PTHR10283">
    <property type="entry name" value="SOLUTE CARRIER FAMILY 13 MEMBER"/>
    <property type="match status" value="1"/>
</dbReference>
<feature type="transmembrane region" description="Helical" evidence="6">
    <location>
        <begin position="62"/>
        <end position="85"/>
    </location>
</feature>
<accession>A0A8J2WP82</accession>
<feature type="transmembrane region" description="Helical" evidence="6">
    <location>
        <begin position="438"/>
        <end position="460"/>
    </location>
</feature>
<feature type="transmembrane region" description="Helical" evidence="6">
    <location>
        <begin position="467"/>
        <end position="485"/>
    </location>
</feature>
<dbReference type="Pfam" id="PF00939">
    <property type="entry name" value="Na_sulph_symp"/>
    <property type="match status" value="1"/>
</dbReference>
<dbReference type="Proteomes" id="UP000789390">
    <property type="component" value="Unassembled WGS sequence"/>
</dbReference>
<feature type="transmembrane region" description="Helical" evidence="6">
    <location>
        <begin position="264"/>
        <end position="286"/>
    </location>
</feature>
<protein>
    <submittedName>
        <fullName evidence="7">Uncharacterized protein</fullName>
    </submittedName>
</protein>
<sequence length="583" mass="64437">MFHRNLLHKRTSSIMSSCKKFFQLHFRPYLKTFVVILTPLLFLPLVFYGAEARAGYCVLLMTIYWLTSALPVAVTSLLPIVIFPLMDILSTSEVCSLYIKESNIVFFGGVVLALGVERSNLHRRIALRVILTFGTNPRWLMLGFMMVSMLLSLWISNSGVTAMLIPIVDAVVDELFQDTKDLELGIHCITTLPGHPVTLHEKEQPTERSNEGVDIKRKLKVPFLIAVSYTASIGGTGTLIGSGPPLAFKGILEELYGSETGLSFASWMAIGVPVSFVTTLLAWLWLQLLFMDNFKSSQGEESGMRSKTEIKSSIRNQYRELGPITFYEKSIMFLFGLLIVLWVFKDPQFMPGWEDLFPLEHRIGDATVAIAIVLLAFILPSKPNFWCFSKPGRASGSSPALLEWSYVQQRFPWSVLLLLGGGYAISDASKVSGLSILLAHYLSALAALPPFAVMFLMCLLASAMTEIASNAAVASILLPIVAQIGEVTNMNPLYLMIPVTFSCCHAFMLPVGTPSNAMVFSAGKMKPGEMVRIKAGVVMNIISILVLCIVMETIGDAVFDFHTPELPFWTDGARHRALLLRPS</sequence>
<feature type="transmembrane region" description="Helical" evidence="6">
    <location>
        <begin position="223"/>
        <end position="244"/>
    </location>
</feature>
<comment type="similarity">
    <text evidence="2">Belongs to the SLC13A/DASS transporter (TC 2.A.47) family. NADC subfamily.</text>
</comment>
<dbReference type="InterPro" id="IPR001898">
    <property type="entry name" value="SLC13A/DASS"/>
</dbReference>